<dbReference type="Pfam" id="PF13291">
    <property type="entry name" value="ACT_4"/>
    <property type="match status" value="1"/>
</dbReference>
<dbReference type="EC" id="2.7.6.5" evidence="2"/>
<dbReference type="EMBL" id="UFYI01000007">
    <property type="protein sequence ID" value="STD22163.1"/>
    <property type="molecule type" value="Genomic_DNA"/>
</dbReference>
<accession>A0A376FE76</accession>
<protein>
    <submittedName>
        <fullName evidence="2">GTP pyrophosphokinase, (P)ppGpp synthetase I</fullName>
        <ecNumber evidence="2">2.7.6.5</ecNumber>
    </submittedName>
</protein>
<dbReference type="Proteomes" id="UP000255163">
    <property type="component" value="Unassembled WGS sequence"/>
</dbReference>
<evidence type="ECO:0000313" key="2">
    <source>
        <dbReference type="EMBL" id="STD22163.1"/>
    </source>
</evidence>
<dbReference type="GO" id="GO:0008728">
    <property type="term" value="F:GTP diphosphokinase activity"/>
    <property type="evidence" value="ECO:0007669"/>
    <property type="project" value="UniProtKB-EC"/>
</dbReference>
<keyword evidence="2" id="KW-0418">Kinase</keyword>
<reference evidence="2 3" key="1">
    <citation type="submission" date="2018-06" db="EMBL/GenBank/DDBJ databases">
        <authorList>
            <consortium name="Pathogen Informatics"/>
            <person name="Doyle S."/>
        </authorList>
    </citation>
    <scope>NUCLEOTIDE SEQUENCE [LARGE SCALE GENOMIC DNA]</scope>
    <source>
        <strain evidence="2 3">NCTC12123</strain>
    </source>
</reference>
<name>A0A376FE76_ENTAS</name>
<organism evidence="2 3">
    <name type="scientific">Enterobacter asburiae</name>
    <dbReference type="NCBI Taxonomy" id="61645"/>
    <lineage>
        <taxon>Bacteria</taxon>
        <taxon>Pseudomonadati</taxon>
        <taxon>Pseudomonadota</taxon>
        <taxon>Gammaproteobacteria</taxon>
        <taxon>Enterobacterales</taxon>
        <taxon>Enterobacteriaceae</taxon>
        <taxon>Enterobacter</taxon>
        <taxon>Enterobacter cloacae complex</taxon>
    </lineage>
</organism>
<evidence type="ECO:0000313" key="3">
    <source>
        <dbReference type="Proteomes" id="UP000255163"/>
    </source>
</evidence>
<dbReference type="GO" id="GO:0016301">
    <property type="term" value="F:kinase activity"/>
    <property type="evidence" value="ECO:0007669"/>
    <property type="project" value="UniProtKB-KW"/>
</dbReference>
<dbReference type="Gene3D" id="3.30.70.260">
    <property type="match status" value="1"/>
</dbReference>
<evidence type="ECO:0000259" key="1">
    <source>
        <dbReference type="Pfam" id="PF13291"/>
    </source>
</evidence>
<keyword evidence="2" id="KW-0808">Transferase</keyword>
<sequence length="51" mass="5635">MLGVASRSDTREQLATIDMTIEIYNLQVLGRVLGKLNQVPDVIDARRLHGG</sequence>
<proteinExistence type="predicted"/>
<gene>
    <name evidence="2" type="primary">relA_1</name>
    <name evidence="2" type="ORF">NCTC12123_03134</name>
</gene>
<feature type="domain" description="ACT" evidence="1">
    <location>
        <begin position="4"/>
        <end position="47"/>
    </location>
</feature>
<dbReference type="InterPro" id="IPR002912">
    <property type="entry name" value="ACT_dom"/>
</dbReference>
<dbReference type="AlphaFoldDB" id="A0A376FE76"/>